<evidence type="ECO:0000313" key="6">
    <source>
        <dbReference type="EMBL" id="APW40768.1"/>
    </source>
</evidence>
<dbReference type="PROSITE" id="PS51077">
    <property type="entry name" value="HTH_ICLR"/>
    <property type="match status" value="1"/>
</dbReference>
<dbReference type="Gene3D" id="3.30.450.40">
    <property type="match status" value="1"/>
</dbReference>
<dbReference type="PANTHER" id="PTHR30136">
    <property type="entry name" value="HELIX-TURN-HELIX TRANSCRIPTIONAL REGULATOR, ICLR FAMILY"/>
    <property type="match status" value="1"/>
</dbReference>
<keyword evidence="7" id="KW-1185">Reference proteome</keyword>
<feature type="domain" description="HTH iclR-type" evidence="4">
    <location>
        <begin position="7"/>
        <end position="70"/>
    </location>
</feature>
<sequence>MDHATGAQTVDRACELLRAVARGGAQGVRMLDLCAHTGLSRPTAHRILRSLQTAGLVQQLADNRRYALGSGMFELGLAAPNPIAQFPQVRSTIEALAASTNDTVYLMLRSYDDVVCTWRAQGAFPIKPNVVPLGERRPVAASMAGLALLAALPESDAEALMQNNRPDLARYCRMSFEDVQRNVHEARRQGYSTGANAVIDGITAVGMAVPASHGRPFLAMSVSAISYRIPPERVPELVRLLRRTAERIADITGCNQAT</sequence>
<reference evidence="6 7" key="1">
    <citation type="submission" date="2017-01" db="EMBL/GenBank/DDBJ databases">
        <authorList>
            <person name="Mah S.A."/>
            <person name="Swanson W.J."/>
            <person name="Moy G.W."/>
            <person name="Vacquier V.D."/>
        </authorList>
    </citation>
    <scope>NUCLEOTIDE SEQUENCE [LARGE SCALE GENOMIC DNA]</scope>
    <source>
        <strain evidence="6 7">DCY110</strain>
    </source>
</reference>
<evidence type="ECO:0000259" key="4">
    <source>
        <dbReference type="PROSITE" id="PS51077"/>
    </source>
</evidence>
<gene>
    <name evidence="6" type="ORF">RD110_17500</name>
</gene>
<dbReference type="EMBL" id="CP019236">
    <property type="protein sequence ID" value="APW40768.1"/>
    <property type="molecule type" value="Genomic_DNA"/>
</dbReference>
<dbReference type="SUPFAM" id="SSF55781">
    <property type="entry name" value="GAF domain-like"/>
    <property type="match status" value="1"/>
</dbReference>
<dbReference type="InterPro" id="IPR036388">
    <property type="entry name" value="WH-like_DNA-bd_sf"/>
</dbReference>
<name>A0A1P8K446_9BURK</name>
<dbReference type="InterPro" id="IPR036390">
    <property type="entry name" value="WH_DNA-bd_sf"/>
</dbReference>
<dbReference type="PANTHER" id="PTHR30136:SF39">
    <property type="entry name" value="TRANSCRIPTIONAL REGULATORY PROTEIN"/>
    <property type="match status" value="1"/>
</dbReference>
<dbReference type="InterPro" id="IPR014757">
    <property type="entry name" value="Tscrpt_reg_IclR_C"/>
</dbReference>
<evidence type="ECO:0000259" key="5">
    <source>
        <dbReference type="PROSITE" id="PS51078"/>
    </source>
</evidence>
<organism evidence="6 7">
    <name type="scientific">Rhodoferax koreensis</name>
    <dbReference type="NCBI Taxonomy" id="1842727"/>
    <lineage>
        <taxon>Bacteria</taxon>
        <taxon>Pseudomonadati</taxon>
        <taxon>Pseudomonadota</taxon>
        <taxon>Betaproteobacteria</taxon>
        <taxon>Burkholderiales</taxon>
        <taxon>Comamonadaceae</taxon>
        <taxon>Rhodoferax</taxon>
    </lineage>
</organism>
<accession>A0A1P8K446</accession>
<dbReference type="AlphaFoldDB" id="A0A1P8K446"/>
<dbReference type="InterPro" id="IPR050707">
    <property type="entry name" value="HTH_MetabolicPath_Reg"/>
</dbReference>
<dbReference type="Pfam" id="PF09339">
    <property type="entry name" value="HTH_IclR"/>
    <property type="match status" value="1"/>
</dbReference>
<dbReference type="Gene3D" id="1.10.10.10">
    <property type="entry name" value="Winged helix-like DNA-binding domain superfamily/Winged helix DNA-binding domain"/>
    <property type="match status" value="1"/>
</dbReference>
<dbReference type="InterPro" id="IPR005471">
    <property type="entry name" value="Tscrpt_reg_IclR_N"/>
</dbReference>
<dbReference type="KEGG" id="rhy:RD110_17500"/>
<proteinExistence type="predicted"/>
<dbReference type="Proteomes" id="UP000186609">
    <property type="component" value="Chromosome"/>
</dbReference>
<dbReference type="SMART" id="SM00346">
    <property type="entry name" value="HTH_ICLR"/>
    <property type="match status" value="1"/>
</dbReference>
<dbReference type="GO" id="GO:0003677">
    <property type="term" value="F:DNA binding"/>
    <property type="evidence" value="ECO:0007669"/>
    <property type="project" value="UniProtKB-KW"/>
</dbReference>
<keyword evidence="1" id="KW-0805">Transcription regulation</keyword>
<evidence type="ECO:0000313" key="7">
    <source>
        <dbReference type="Proteomes" id="UP000186609"/>
    </source>
</evidence>
<protein>
    <recommendedName>
        <fullName evidence="8">IclR family transcriptional regulator</fullName>
    </recommendedName>
</protein>
<feature type="domain" description="IclR-ED" evidence="5">
    <location>
        <begin position="71"/>
        <end position="254"/>
    </location>
</feature>
<dbReference type="SUPFAM" id="SSF46785">
    <property type="entry name" value="Winged helix' DNA-binding domain"/>
    <property type="match status" value="1"/>
</dbReference>
<keyword evidence="2" id="KW-0238">DNA-binding</keyword>
<dbReference type="Pfam" id="PF01614">
    <property type="entry name" value="IclR_C"/>
    <property type="match status" value="1"/>
</dbReference>
<evidence type="ECO:0008006" key="8">
    <source>
        <dbReference type="Google" id="ProtNLM"/>
    </source>
</evidence>
<dbReference type="PROSITE" id="PS51078">
    <property type="entry name" value="ICLR_ED"/>
    <property type="match status" value="1"/>
</dbReference>
<dbReference type="GO" id="GO:0003700">
    <property type="term" value="F:DNA-binding transcription factor activity"/>
    <property type="evidence" value="ECO:0007669"/>
    <property type="project" value="TreeGrafter"/>
</dbReference>
<dbReference type="InterPro" id="IPR029016">
    <property type="entry name" value="GAF-like_dom_sf"/>
</dbReference>
<dbReference type="STRING" id="1842727.RD110_17500"/>
<dbReference type="GO" id="GO:0045892">
    <property type="term" value="P:negative regulation of DNA-templated transcription"/>
    <property type="evidence" value="ECO:0007669"/>
    <property type="project" value="TreeGrafter"/>
</dbReference>
<evidence type="ECO:0000256" key="2">
    <source>
        <dbReference type="ARBA" id="ARBA00023125"/>
    </source>
</evidence>
<keyword evidence="3" id="KW-0804">Transcription</keyword>
<evidence type="ECO:0000256" key="1">
    <source>
        <dbReference type="ARBA" id="ARBA00023015"/>
    </source>
</evidence>
<evidence type="ECO:0000256" key="3">
    <source>
        <dbReference type="ARBA" id="ARBA00023163"/>
    </source>
</evidence>